<protein>
    <submittedName>
        <fullName evidence="9">Iron complex transport system permease protein</fullName>
    </submittedName>
</protein>
<dbReference type="Proteomes" id="UP000192418">
    <property type="component" value="Unassembled WGS sequence"/>
</dbReference>
<evidence type="ECO:0000256" key="8">
    <source>
        <dbReference type="SAM" id="Phobius"/>
    </source>
</evidence>
<sequence length="345" mass="37036">MKHGNYFLMMGFIGTGLLFTACLAVMIGPVVIKPLLVVKIWVHQFTGGLIEKEWSRIPEVIVMDIRTPRVLLSILVGMGLAVSGAAMQGLFRNPMAEPYVLGMSSGAAVGACLAIVLGMGRVFGPFAIPILAFTGATVTIFVVYNIARTGNRVPTETLLLAGIAVGLFLYAVVSFLKISASMENLQNVVLWLMGSFAMATWMDVKIVILPLLGGICVLCFMVRELDILQFGEETAIHLGMNVETVKRILLIASALVTGAAVSVSGIIGFVGLIVPHMVRMAMGSRHRILLPASALCGAIFLVCCDTLARVVSQPSEVPIGIITAAIGAPYFVYLLKRRKNAVNWW</sequence>
<dbReference type="SUPFAM" id="SSF81345">
    <property type="entry name" value="ABC transporter involved in vitamin B12 uptake, BtuC"/>
    <property type="match status" value="1"/>
</dbReference>
<evidence type="ECO:0000313" key="9">
    <source>
        <dbReference type="EMBL" id="SMC95451.1"/>
    </source>
</evidence>
<evidence type="ECO:0000256" key="7">
    <source>
        <dbReference type="ARBA" id="ARBA00023136"/>
    </source>
</evidence>
<dbReference type="GO" id="GO:0022857">
    <property type="term" value="F:transmembrane transporter activity"/>
    <property type="evidence" value="ECO:0007669"/>
    <property type="project" value="InterPro"/>
</dbReference>
<dbReference type="InterPro" id="IPR037294">
    <property type="entry name" value="ABC_BtuC-like"/>
</dbReference>
<keyword evidence="5 8" id="KW-0812">Transmembrane</keyword>
<evidence type="ECO:0000256" key="4">
    <source>
        <dbReference type="ARBA" id="ARBA00022475"/>
    </source>
</evidence>
<evidence type="ECO:0000256" key="3">
    <source>
        <dbReference type="ARBA" id="ARBA00022448"/>
    </source>
</evidence>
<feature type="transmembrane region" description="Helical" evidence="8">
    <location>
        <begin position="248"/>
        <end position="276"/>
    </location>
</feature>
<evidence type="ECO:0000256" key="1">
    <source>
        <dbReference type="ARBA" id="ARBA00004651"/>
    </source>
</evidence>
<comment type="similarity">
    <text evidence="2">Belongs to the binding-protein-dependent transport system permease family. FecCD subfamily.</text>
</comment>
<keyword evidence="4" id="KW-1003">Cell membrane</keyword>
<evidence type="ECO:0000256" key="5">
    <source>
        <dbReference type="ARBA" id="ARBA00022692"/>
    </source>
</evidence>
<dbReference type="RefSeq" id="WP_084070192.1">
    <property type="nucleotide sequence ID" value="NZ_FWXY01000017.1"/>
</dbReference>
<dbReference type="PROSITE" id="PS51257">
    <property type="entry name" value="PROKAR_LIPOPROTEIN"/>
    <property type="match status" value="1"/>
</dbReference>
<organism evidence="9 10">
    <name type="scientific">Desulfocicer vacuolatum DSM 3385</name>
    <dbReference type="NCBI Taxonomy" id="1121400"/>
    <lineage>
        <taxon>Bacteria</taxon>
        <taxon>Pseudomonadati</taxon>
        <taxon>Thermodesulfobacteriota</taxon>
        <taxon>Desulfobacteria</taxon>
        <taxon>Desulfobacterales</taxon>
        <taxon>Desulfobacteraceae</taxon>
        <taxon>Desulfocicer</taxon>
    </lineage>
</organism>
<dbReference type="CDD" id="cd06550">
    <property type="entry name" value="TM_ABC_iron-siderophores_like"/>
    <property type="match status" value="1"/>
</dbReference>
<name>A0A1W2DDB3_9BACT</name>
<dbReference type="GO" id="GO:0005886">
    <property type="term" value="C:plasma membrane"/>
    <property type="evidence" value="ECO:0007669"/>
    <property type="project" value="UniProtKB-SubCell"/>
</dbReference>
<keyword evidence="10" id="KW-1185">Reference proteome</keyword>
<keyword evidence="7 8" id="KW-0472">Membrane</keyword>
<dbReference type="PANTHER" id="PTHR30472:SF25">
    <property type="entry name" value="ABC TRANSPORTER PERMEASE PROTEIN MJ0876-RELATED"/>
    <property type="match status" value="1"/>
</dbReference>
<keyword evidence="3" id="KW-0813">Transport</keyword>
<feature type="transmembrane region" description="Helical" evidence="8">
    <location>
        <begin position="99"/>
        <end position="120"/>
    </location>
</feature>
<dbReference type="FunFam" id="1.10.3470.10:FF:000001">
    <property type="entry name" value="Vitamin B12 ABC transporter permease BtuC"/>
    <property type="match status" value="1"/>
</dbReference>
<feature type="transmembrane region" description="Helical" evidence="8">
    <location>
        <begin position="126"/>
        <end position="146"/>
    </location>
</feature>
<gene>
    <name evidence="9" type="ORF">SAMN02746065_11711</name>
</gene>
<dbReference type="PANTHER" id="PTHR30472">
    <property type="entry name" value="FERRIC ENTEROBACTIN TRANSPORT SYSTEM PERMEASE PROTEIN"/>
    <property type="match status" value="1"/>
</dbReference>
<evidence type="ECO:0000256" key="6">
    <source>
        <dbReference type="ARBA" id="ARBA00022989"/>
    </source>
</evidence>
<dbReference type="GO" id="GO:0033214">
    <property type="term" value="P:siderophore-iron import into cell"/>
    <property type="evidence" value="ECO:0007669"/>
    <property type="project" value="TreeGrafter"/>
</dbReference>
<feature type="transmembrane region" description="Helical" evidence="8">
    <location>
        <begin position="317"/>
        <end position="335"/>
    </location>
</feature>
<comment type="subcellular location">
    <subcellularLocation>
        <location evidence="1">Cell membrane</location>
        <topology evidence="1">Multi-pass membrane protein</topology>
    </subcellularLocation>
</comment>
<proteinExistence type="inferred from homology"/>
<feature type="transmembrane region" description="Helical" evidence="8">
    <location>
        <begin position="208"/>
        <end position="228"/>
    </location>
</feature>
<accession>A0A1W2DDB3</accession>
<dbReference type="AlphaFoldDB" id="A0A1W2DDB3"/>
<reference evidence="9 10" key="1">
    <citation type="submission" date="2017-04" db="EMBL/GenBank/DDBJ databases">
        <authorList>
            <person name="Afonso C.L."/>
            <person name="Miller P.J."/>
            <person name="Scott M.A."/>
            <person name="Spackman E."/>
            <person name="Goraichik I."/>
            <person name="Dimitrov K.M."/>
            <person name="Suarez D.L."/>
            <person name="Swayne D.E."/>
        </authorList>
    </citation>
    <scope>NUCLEOTIDE SEQUENCE [LARGE SCALE GENOMIC DNA]</scope>
    <source>
        <strain evidence="9 10">DSM 3385</strain>
    </source>
</reference>
<evidence type="ECO:0000256" key="2">
    <source>
        <dbReference type="ARBA" id="ARBA00007935"/>
    </source>
</evidence>
<feature type="transmembrane region" description="Helical" evidence="8">
    <location>
        <begin position="70"/>
        <end position="87"/>
    </location>
</feature>
<dbReference type="OrthoDB" id="9782305at2"/>
<feature type="transmembrane region" description="Helical" evidence="8">
    <location>
        <begin position="158"/>
        <end position="178"/>
    </location>
</feature>
<dbReference type="STRING" id="1121400.SAMN02746065_11711"/>
<evidence type="ECO:0000313" key="10">
    <source>
        <dbReference type="Proteomes" id="UP000192418"/>
    </source>
</evidence>
<dbReference type="EMBL" id="FWXY01000017">
    <property type="protein sequence ID" value="SMC95451.1"/>
    <property type="molecule type" value="Genomic_DNA"/>
</dbReference>
<feature type="transmembrane region" description="Helical" evidence="8">
    <location>
        <begin position="7"/>
        <end position="32"/>
    </location>
</feature>
<keyword evidence="6 8" id="KW-1133">Transmembrane helix</keyword>
<dbReference type="Pfam" id="PF01032">
    <property type="entry name" value="FecCD"/>
    <property type="match status" value="1"/>
</dbReference>
<dbReference type="InterPro" id="IPR000522">
    <property type="entry name" value="ABC_transptr_permease_BtuC"/>
</dbReference>
<dbReference type="Gene3D" id="1.10.3470.10">
    <property type="entry name" value="ABC transporter involved in vitamin B12 uptake, BtuC"/>
    <property type="match status" value="1"/>
</dbReference>